<accession>A0A8H7CMR1</accession>
<name>A0A8H7CMR1_9AGAR</name>
<evidence type="ECO:0000313" key="2">
    <source>
        <dbReference type="Proteomes" id="UP000623467"/>
    </source>
</evidence>
<proteinExistence type="predicted"/>
<gene>
    <name evidence="1" type="ORF">MSAN_02063200</name>
</gene>
<keyword evidence="2" id="KW-1185">Reference proteome</keyword>
<evidence type="ECO:0000313" key="1">
    <source>
        <dbReference type="EMBL" id="KAF7341652.1"/>
    </source>
</evidence>
<sequence length="122" mass="13303">MPSVRAQHSFGCTTPTTPTPIMQFKALASIVALSALISVNARPTTNDICLKICAPQELSCADGWHSQKVGDYCNTCCLDQESSPSQSRQSQGPADLRKYLLLPLYKYGPLMDGMHPVGYLRV</sequence>
<dbReference type="EMBL" id="JACAZH010000027">
    <property type="protein sequence ID" value="KAF7341652.1"/>
    <property type="molecule type" value="Genomic_DNA"/>
</dbReference>
<comment type="caution">
    <text evidence="1">The sequence shown here is derived from an EMBL/GenBank/DDBJ whole genome shotgun (WGS) entry which is preliminary data.</text>
</comment>
<dbReference type="OrthoDB" id="3800029at2759"/>
<protein>
    <submittedName>
        <fullName evidence="1">Uncharacterized protein</fullName>
    </submittedName>
</protein>
<dbReference type="Proteomes" id="UP000623467">
    <property type="component" value="Unassembled WGS sequence"/>
</dbReference>
<organism evidence="1 2">
    <name type="scientific">Mycena sanguinolenta</name>
    <dbReference type="NCBI Taxonomy" id="230812"/>
    <lineage>
        <taxon>Eukaryota</taxon>
        <taxon>Fungi</taxon>
        <taxon>Dikarya</taxon>
        <taxon>Basidiomycota</taxon>
        <taxon>Agaricomycotina</taxon>
        <taxon>Agaricomycetes</taxon>
        <taxon>Agaricomycetidae</taxon>
        <taxon>Agaricales</taxon>
        <taxon>Marasmiineae</taxon>
        <taxon>Mycenaceae</taxon>
        <taxon>Mycena</taxon>
    </lineage>
</organism>
<dbReference type="AlphaFoldDB" id="A0A8H7CMR1"/>
<reference evidence="1" key="1">
    <citation type="submission" date="2020-05" db="EMBL/GenBank/DDBJ databases">
        <title>Mycena genomes resolve the evolution of fungal bioluminescence.</title>
        <authorList>
            <person name="Tsai I.J."/>
        </authorList>
    </citation>
    <scope>NUCLEOTIDE SEQUENCE</scope>
    <source>
        <strain evidence="1">160909Yilan</strain>
    </source>
</reference>